<dbReference type="EMBL" id="JBHTIA010000009">
    <property type="protein sequence ID" value="MFD0765807.1"/>
    <property type="molecule type" value="Genomic_DNA"/>
</dbReference>
<dbReference type="Proteomes" id="UP001597073">
    <property type="component" value="Unassembled WGS sequence"/>
</dbReference>
<protein>
    <submittedName>
        <fullName evidence="1">Uncharacterized protein</fullName>
    </submittedName>
</protein>
<reference evidence="2" key="1">
    <citation type="journal article" date="2019" name="Int. J. Syst. Evol. Microbiol.">
        <title>The Global Catalogue of Microorganisms (GCM) 10K type strain sequencing project: providing services to taxonomists for standard genome sequencing and annotation.</title>
        <authorList>
            <consortium name="The Broad Institute Genomics Platform"/>
            <consortium name="The Broad Institute Genome Sequencing Center for Infectious Disease"/>
            <person name="Wu L."/>
            <person name="Ma J."/>
        </authorList>
    </citation>
    <scope>NUCLEOTIDE SEQUENCE [LARGE SCALE GENOMIC DNA]</scope>
    <source>
        <strain evidence="2">CCUG 60742</strain>
    </source>
</reference>
<dbReference type="RefSeq" id="WP_377143144.1">
    <property type="nucleotide sequence ID" value="NZ_JBHTIA010000009.1"/>
</dbReference>
<evidence type="ECO:0000313" key="1">
    <source>
        <dbReference type="EMBL" id="MFD0765807.1"/>
    </source>
</evidence>
<organism evidence="1 2">
    <name type="scientific">Mucilaginibacter lutimaris</name>
    <dbReference type="NCBI Taxonomy" id="931629"/>
    <lineage>
        <taxon>Bacteria</taxon>
        <taxon>Pseudomonadati</taxon>
        <taxon>Bacteroidota</taxon>
        <taxon>Sphingobacteriia</taxon>
        <taxon>Sphingobacteriales</taxon>
        <taxon>Sphingobacteriaceae</taxon>
        <taxon>Mucilaginibacter</taxon>
    </lineage>
</organism>
<comment type="caution">
    <text evidence="1">The sequence shown here is derived from an EMBL/GenBank/DDBJ whole genome shotgun (WGS) entry which is preliminary data.</text>
</comment>
<keyword evidence="2" id="KW-1185">Reference proteome</keyword>
<evidence type="ECO:0000313" key="2">
    <source>
        <dbReference type="Proteomes" id="UP001597073"/>
    </source>
</evidence>
<sequence length="159" mass="18241">MEEIIVNFWIYVDIGTDTAYNWCGKMYCVNGTDDEKLKLLVSLSENDFKTVKRRNLSDKLSVIVNGETMTGKLPASCVDDYFDSNADWFCVELENELPDIFIFGNGAKTNHLIKQKLPTTPLYVLTILMENENGEVRPVTTNANKEWIKSERLRLRGLH</sequence>
<gene>
    <name evidence="1" type="ORF">ACFQZI_13170</name>
</gene>
<accession>A0ABW2ZHY0</accession>
<name>A0ABW2ZHY0_9SPHI</name>
<proteinExistence type="predicted"/>